<dbReference type="AlphaFoldDB" id="A0A1H1N8C1"/>
<dbReference type="EMBL" id="LT629732">
    <property type="protein sequence ID" value="SDR95252.1"/>
    <property type="molecule type" value="Genomic_DNA"/>
</dbReference>
<protein>
    <recommendedName>
        <fullName evidence="4">Alkaline shock response membrane anchor protein AmaP</fullName>
    </recommendedName>
</protein>
<sequence length="188" mass="20467">MTTRNRRTALRNRVGLALVGLVLLLAGAAGLARGLNVLPRAFGPASSPVIDPATTRFVAEQKWFWPALALVAIMLALLALWWLASQTRVDSLRNLRLEPDPRQGVTNLPGRAVTAAIENDLADSPYLHRGHARLTGSAAHPRLHLHVVLDRDADPAAARARIDQALGRVRQAVELDELPTTVELTARR</sequence>
<reference evidence="2 3" key="1">
    <citation type="submission" date="2016-10" db="EMBL/GenBank/DDBJ databases">
        <authorList>
            <person name="de Groot N.N."/>
        </authorList>
    </citation>
    <scope>NUCLEOTIDE SEQUENCE [LARGE SCALE GENOMIC DNA]</scope>
    <source>
        <strain evidence="2 3">DSM 22024</strain>
    </source>
</reference>
<evidence type="ECO:0000313" key="3">
    <source>
        <dbReference type="Proteomes" id="UP000198983"/>
    </source>
</evidence>
<accession>A0A1H1N8C1</accession>
<evidence type="ECO:0000256" key="1">
    <source>
        <dbReference type="SAM" id="Phobius"/>
    </source>
</evidence>
<keyword evidence="1" id="KW-1133">Transmembrane helix</keyword>
<proteinExistence type="predicted"/>
<evidence type="ECO:0008006" key="4">
    <source>
        <dbReference type="Google" id="ProtNLM"/>
    </source>
</evidence>
<gene>
    <name evidence="2" type="ORF">SAMN04489717_1139</name>
</gene>
<name>A0A1H1N8C1_9ACTN</name>
<evidence type="ECO:0000313" key="2">
    <source>
        <dbReference type="EMBL" id="SDR95252.1"/>
    </source>
</evidence>
<keyword evidence="1" id="KW-0812">Transmembrane</keyword>
<dbReference type="OrthoDB" id="5194677at2"/>
<organism evidence="2 3">
    <name type="scientific">Actinopolymorpha singaporensis</name>
    <dbReference type="NCBI Taxonomy" id="117157"/>
    <lineage>
        <taxon>Bacteria</taxon>
        <taxon>Bacillati</taxon>
        <taxon>Actinomycetota</taxon>
        <taxon>Actinomycetes</taxon>
        <taxon>Propionibacteriales</taxon>
        <taxon>Actinopolymorphaceae</taxon>
        <taxon>Actinopolymorpha</taxon>
    </lineage>
</organism>
<keyword evidence="3" id="KW-1185">Reference proteome</keyword>
<dbReference type="RefSeq" id="WP_157728252.1">
    <property type="nucleotide sequence ID" value="NZ_LT629732.1"/>
</dbReference>
<dbReference type="STRING" id="117157.SAMN04489717_1139"/>
<dbReference type="Proteomes" id="UP000198983">
    <property type="component" value="Chromosome I"/>
</dbReference>
<feature type="transmembrane region" description="Helical" evidence="1">
    <location>
        <begin position="63"/>
        <end position="84"/>
    </location>
</feature>
<keyword evidence="1" id="KW-0472">Membrane</keyword>